<evidence type="ECO:0000313" key="2">
    <source>
        <dbReference type="Proteomes" id="UP001629244"/>
    </source>
</evidence>
<evidence type="ECO:0000313" key="1">
    <source>
        <dbReference type="EMBL" id="MFL9841642.1"/>
    </source>
</evidence>
<name>A0ABW8YQA6_9SPHN</name>
<evidence type="ECO:0008006" key="3">
    <source>
        <dbReference type="Google" id="ProtNLM"/>
    </source>
</evidence>
<sequence length="87" mass="9529">MPRLDTQFAHLGLNATATVEPPFEGVPWYAGYEQRHAADGIEGRLVSQYSFTESWEFRGHGNSGDTIPNYACTNSGDTILNFAYAAA</sequence>
<dbReference type="EMBL" id="JBELQC010000001">
    <property type="protein sequence ID" value="MFL9841642.1"/>
    <property type="molecule type" value="Genomic_DNA"/>
</dbReference>
<keyword evidence="2" id="KW-1185">Reference proteome</keyword>
<organism evidence="1 2">
    <name type="scientific">Sphingomonas plantiphila</name>
    <dbReference type="NCBI Taxonomy" id="3163295"/>
    <lineage>
        <taxon>Bacteria</taxon>
        <taxon>Pseudomonadati</taxon>
        <taxon>Pseudomonadota</taxon>
        <taxon>Alphaproteobacteria</taxon>
        <taxon>Sphingomonadales</taxon>
        <taxon>Sphingomonadaceae</taxon>
        <taxon>Sphingomonas</taxon>
    </lineage>
</organism>
<proteinExistence type="predicted"/>
<protein>
    <recommendedName>
        <fullName evidence="3">TonB-dependent receptor</fullName>
    </recommendedName>
</protein>
<accession>A0ABW8YQA6</accession>
<dbReference type="Proteomes" id="UP001629244">
    <property type="component" value="Unassembled WGS sequence"/>
</dbReference>
<gene>
    <name evidence="1" type="ORF">ABS767_11765</name>
</gene>
<reference evidence="1 2" key="1">
    <citation type="submission" date="2024-06" db="EMBL/GenBank/DDBJ databases">
        <authorList>
            <person name="Kaempfer P."/>
            <person name="Viver T."/>
        </authorList>
    </citation>
    <scope>NUCLEOTIDE SEQUENCE [LARGE SCALE GENOMIC DNA]</scope>
    <source>
        <strain evidence="1 2">ST-64</strain>
    </source>
</reference>
<comment type="caution">
    <text evidence="1">The sequence shown here is derived from an EMBL/GenBank/DDBJ whole genome shotgun (WGS) entry which is preliminary data.</text>
</comment>
<dbReference type="RefSeq" id="WP_408078534.1">
    <property type="nucleotide sequence ID" value="NZ_JBELQC010000001.1"/>
</dbReference>